<dbReference type="PANTHER" id="PTHR43335">
    <property type="entry name" value="ABC TRANSPORTER, ATP-BINDING PROTEIN"/>
    <property type="match status" value="1"/>
</dbReference>
<reference evidence="6 7" key="1">
    <citation type="submission" date="2024-01" db="EMBL/GenBank/DDBJ databases">
        <title>Hyphobacterium bacterium isolated from marine sediment.</title>
        <authorList>
            <person name="Zhao S."/>
        </authorList>
    </citation>
    <scope>NUCLEOTIDE SEQUENCE [LARGE SCALE GENOMIC DNA]</scope>
    <source>
        <strain evidence="7">HN65</strain>
    </source>
</reference>
<dbReference type="SMART" id="SM00382">
    <property type="entry name" value="AAA"/>
    <property type="match status" value="1"/>
</dbReference>
<dbReference type="EMBL" id="JAZDRP010000005">
    <property type="protein sequence ID" value="MEE2526741.1"/>
    <property type="molecule type" value="Genomic_DNA"/>
</dbReference>
<keyword evidence="2" id="KW-0813">Transport</keyword>
<evidence type="ECO:0000256" key="1">
    <source>
        <dbReference type="ARBA" id="ARBA00005417"/>
    </source>
</evidence>
<dbReference type="InterPro" id="IPR027417">
    <property type="entry name" value="P-loop_NTPase"/>
</dbReference>
<dbReference type="InterPro" id="IPR003593">
    <property type="entry name" value="AAA+_ATPase"/>
</dbReference>
<evidence type="ECO:0000313" key="6">
    <source>
        <dbReference type="EMBL" id="MEE2526741.1"/>
    </source>
</evidence>
<dbReference type="RefSeq" id="WP_330199402.1">
    <property type="nucleotide sequence ID" value="NZ_JAZDRP010000005.1"/>
</dbReference>
<keyword evidence="7" id="KW-1185">Reference proteome</keyword>
<comment type="caution">
    <text evidence="6">The sequence shown here is derived from an EMBL/GenBank/DDBJ whole genome shotgun (WGS) entry which is preliminary data.</text>
</comment>
<dbReference type="PANTHER" id="PTHR43335:SF2">
    <property type="entry name" value="ABC TRANSPORTER, ATP-BINDING PROTEIN"/>
    <property type="match status" value="1"/>
</dbReference>
<evidence type="ECO:0000259" key="5">
    <source>
        <dbReference type="PROSITE" id="PS50893"/>
    </source>
</evidence>
<dbReference type="PROSITE" id="PS50893">
    <property type="entry name" value="ABC_TRANSPORTER_2"/>
    <property type="match status" value="1"/>
</dbReference>
<gene>
    <name evidence="6" type="ORF">V0U79_10200</name>
</gene>
<feature type="domain" description="ABC transporter" evidence="5">
    <location>
        <begin position="2"/>
        <end position="231"/>
    </location>
</feature>
<dbReference type="Gene3D" id="3.40.50.300">
    <property type="entry name" value="P-loop containing nucleotide triphosphate hydrolases"/>
    <property type="match status" value="1"/>
</dbReference>
<dbReference type="GO" id="GO:0005524">
    <property type="term" value="F:ATP binding"/>
    <property type="evidence" value="ECO:0007669"/>
    <property type="project" value="UniProtKB-KW"/>
</dbReference>
<dbReference type="Proteomes" id="UP001354971">
    <property type="component" value="Unassembled WGS sequence"/>
</dbReference>
<name>A0ABU7LSX6_9PROT</name>
<organism evidence="6 7">
    <name type="scientific">Hyphobacterium lacteum</name>
    <dbReference type="NCBI Taxonomy" id="3116575"/>
    <lineage>
        <taxon>Bacteria</taxon>
        <taxon>Pseudomonadati</taxon>
        <taxon>Pseudomonadota</taxon>
        <taxon>Alphaproteobacteria</taxon>
        <taxon>Maricaulales</taxon>
        <taxon>Maricaulaceae</taxon>
        <taxon>Hyphobacterium</taxon>
    </lineage>
</organism>
<proteinExistence type="inferred from homology"/>
<protein>
    <submittedName>
        <fullName evidence="6">ABC transporter ATP-binding protein</fullName>
    </submittedName>
</protein>
<dbReference type="CDD" id="cd03230">
    <property type="entry name" value="ABC_DR_subfamily_A"/>
    <property type="match status" value="1"/>
</dbReference>
<dbReference type="InterPro" id="IPR003439">
    <property type="entry name" value="ABC_transporter-like_ATP-bd"/>
</dbReference>
<evidence type="ECO:0000256" key="2">
    <source>
        <dbReference type="ARBA" id="ARBA00022448"/>
    </source>
</evidence>
<comment type="similarity">
    <text evidence="1">Belongs to the ABC transporter superfamily.</text>
</comment>
<evidence type="ECO:0000256" key="4">
    <source>
        <dbReference type="ARBA" id="ARBA00022840"/>
    </source>
</evidence>
<dbReference type="SUPFAM" id="SSF52540">
    <property type="entry name" value="P-loop containing nucleoside triphosphate hydrolases"/>
    <property type="match status" value="1"/>
</dbReference>
<keyword evidence="3" id="KW-0547">Nucleotide-binding</keyword>
<dbReference type="Pfam" id="PF00005">
    <property type="entry name" value="ABC_tran"/>
    <property type="match status" value="1"/>
</dbReference>
<sequence>MLSVDAVVKTFGRRRAVDRVSFDLATGEVLGFLGPNGAGKTTVMRMIAGRLEPDAGRVRVGEFDMLTQRRNGQRLIGYLPEGAPAYRTMTPREFVSFCLQARGWSGSKLRKARELALERARLGDAGNQQIGTLSKGYKRRAALAAAIAHDPPLLVLDEPTDGLDPNQKHEVRALIREMAADKAIIVSTHILEEVPAVCSRVIVIAKGEILVDEDPDEFSSHARTGRLDDAFRMLTRPQAEEAVS</sequence>
<evidence type="ECO:0000313" key="7">
    <source>
        <dbReference type="Proteomes" id="UP001354971"/>
    </source>
</evidence>
<evidence type="ECO:0000256" key="3">
    <source>
        <dbReference type="ARBA" id="ARBA00022741"/>
    </source>
</evidence>
<keyword evidence="4 6" id="KW-0067">ATP-binding</keyword>
<accession>A0ABU7LSX6</accession>